<evidence type="ECO:0000256" key="1">
    <source>
        <dbReference type="SAM" id="Phobius"/>
    </source>
</evidence>
<sequence length="210" mass="22275">MTHGHDPDRWELVFASAERKKWRGMTRRVALGMVVVSALACLAAVGFLVIERNQLAAAQAEHSVMTALGEKHDEAVAAEEARKKKARAEANAARLAAAQDARARQEANTKAQAAGFTPSPTADSEVFYKHLDGDCSTMLGCAWLGLAVARDCPSGVYVAANLESADGVVVSYANAITGALDPEHASAVELKFPQGGSDGYTYRVTDAHCM</sequence>
<organism evidence="2 3">
    <name type="scientific">Microbacterium ulmi</name>
    <dbReference type="NCBI Taxonomy" id="179095"/>
    <lineage>
        <taxon>Bacteria</taxon>
        <taxon>Bacillati</taxon>
        <taxon>Actinomycetota</taxon>
        <taxon>Actinomycetes</taxon>
        <taxon>Micrococcales</taxon>
        <taxon>Microbacteriaceae</taxon>
        <taxon>Microbacterium</taxon>
    </lineage>
</organism>
<reference evidence="2 3" key="1">
    <citation type="submission" date="2020-05" db="EMBL/GenBank/DDBJ databases">
        <title>MicrobeNet Type strains.</title>
        <authorList>
            <person name="Nicholson A.C."/>
        </authorList>
    </citation>
    <scope>NUCLEOTIDE SEQUENCE [LARGE SCALE GENOMIC DNA]</scope>
    <source>
        <strain evidence="2 3">JCM 14282</strain>
    </source>
</reference>
<accession>A0A7Y2PY89</accession>
<keyword evidence="1" id="KW-0472">Membrane</keyword>
<keyword evidence="1" id="KW-1133">Transmembrane helix</keyword>
<gene>
    <name evidence="2" type="ORF">HLA99_04275</name>
</gene>
<evidence type="ECO:0000313" key="3">
    <source>
        <dbReference type="Proteomes" id="UP000543598"/>
    </source>
</evidence>
<comment type="caution">
    <text evidence="2">The sequence shown here is derived from an EMBL/GenBank/DDBJ whole genome shotgun (WGS) entry which is preliminary data.</text>
</comment>
<keyword evidence="3" id="KW-1185">Reference proteome</keyword>
<dbReference type="AlphaFoldDB" id="A0A7Y2PY89"/>
<dbReference type="Proteomes" id="UP000543598">
    <property type="component" value="Unassembled WGS sequence"/>
</dbReference>
<feature type="transmembrane region" description="Helical" evidence="1">
    <location>
        <begin position="29"/>
        <end position="50"/>
    </location>
</feature>
<dbReference type="RefSeq" id="WP_167034736.1">
    <property type="nucleotide sequence ID" value="NZ_BAAANA010000002.1"/>
</dbReference>
<evidence type="ECO:0000313" key="2">
    <source>
        <dbReference type="EMBL" id="NNH03071.1"/>
    </source>
</evidence>
<protein>
    <submittedName>
        <fullName evidence="2">Uncharacterized protein</fullName>
    </submittedName>
</protein>
<dbReference type="EMBL" id="JABEMB010000003">
    <property type="protein sequence ID" value="NNH03071.1"/>
    <property type="molecule type" value="Genomic_DNA"/>
</dbReference>
<name>A0A7Y2PY89_9MICO</name>
<keyword evidence="1" id="KW-0812">Transmembrane</keyword>
<proteinExistence type="predicted"/>